<protein>
    <recommendedName>
        <fullName evidence="3">SH3 domain-containing protein</fullName>
    </recommendedName>
</protein>
<dbReference type="InterPro" id="IPR036028">
    <property type="entry name" value="SH3-like_dom_sf"/>
</dbReference>
<dbReference type="SUPFAM" id="SSF50044">
    <property type="entry name" value="SH3-domain"/>
    <property type="match status" value="1"/>
</dbReference>
<organism evidence="4 5">
    <name type="scientific">Adineta ricciae</name>
    <name type="common">Rotifer</name>
    <dbReference type="NCBI Taxonomy" id="249248"/>
    <lineage>
        <taxon>Eukaryota</taxon>
        <taxon>Metazoa</taxon>
        <taxon>Spiralia</taxon>
        <taxon>Gnathifera</taxon>
        <taxon>Rotifera</taxon>
        <taxon>Eurotatoria</taxon>
        <taxon>Bdelloidea</taxon>
        <taxon>Adinetida</taxon>
        <taxon>Adinetidae</taxon>
        <taxon>Adineta</taxon>
    </lineage>
</organism>
<dbReference type="Proteomes" id="UP000663828">
    <property type="component" value="Unassembled WGS sequence"/>
</dbReference>
<evidence type="ECO:0000256" key="1">
    <source>
        <dbReference type="ARBA" id="ARBA00022443"/>
    </source>
</evidence>
<evidence type="ECO:0000313" key="4">
    <source>
        <dbReference type="EMBL" id="CAF1018576.1"/>
    </source>
</evidence>
<accession>A0A814I236</accession>
<proteinExistence type="predicted"/>
<dbReference type="SMART" id="SM00326">
    <property type="entry name" value="SH3"/>
    <property type="match status" value="1"/>
</dbReference>
<dbReference type="EMBL" id="CAJNOR010000838">
    <property type="protein sequence ID" value="CAF1018576.1"/>
    <property type="molecule type" value="Genomic_DNA"/>
</dbReference>
<evidence type="ECO:0000313" key="5">
    <source>
        <dbReference type="Proteomes" id="UP000663828"/>
    </source>
</evidence>
<gene>
    <name evidence="4" type="ORF">XAT740_LOCUS14109</name>
</gene>
<dbReference type="InterPro" id="IPR001452">
    <property type="entry name" value="SH3_domain"/>
</dbReference>
<evidence type="ECO:0000256" key="2">
    <source>
        <dbReference type="PROSITE-ProRule" id="PRU00192"/>
    </source>
</evidence>
<dbReference type="AlphaFoldDB" id="A0A814I236"/>
<evidence type="ECO:0000259" key="3">
    <source>
        <dbReference type="PROSITE" id="PS50002"/>
    </source>
</evidence>
<name>A0A814I236_ADIRI</name>
<feature type="domain" description="SH3" evidence="3">
    <location>
        <begin position="264"/>
        <end position="334"/>
    </location>
</feature>
<dbReference type="CDD" id="cd00174">
    <property type="entry name" value="SH3"/>
    <property type="match status" value="1"/>
</dbReference>
<reference evidence="4" key="1">
    <citation type="submission" date="2021-02" db="EMBL/GenBank/DDBJ databases">
        <authorList>
            <person name="Nowell W R."/>
        </authorList>
    </citation>
    <scope>NUCLEOTIDE SEQUENCE</scope>
</reference>
<keyword evidence="1 2" id="KW-0728">SH3 domain</keyword>
<dbReference type="PROSITE" id="PS50002">
    <property type="entry name" value="SH3"/>
    <property type="match status" value="1"/>
</dbReference>
<sequence length="338" mass="38792">MSSDRLRENFQELLRKFHNWPTSTIEKGDLFQILQEFQQNNPELENIYHDASSPIISRHVSNHNDNEYSCIDAYDTSLNRFSAPNVDKYSTQTSIPNEILHTKKERSLSSSNNTLVKEGELTVRKSSTVLSLLVKKGGFKTVRGELSYAYRDKEKIVHFTVYPKGKSQNMIHTFVLDNTCSFVQGSKKEFEFKHSSGIEHFTTEIGTADSWIAALKETVSDQVEEIYENPDALDSTSVHPTFPCFTETPVRVPPRPTQFPSSVLPKNIYVCLYDHHSTTDDSHELDFNRGDLLYIINTDGPNFYIGRQFTFHSQGHYPSPIGFVFKDYIRPAYEKVHS</sequence>
<keyword evidence="5" id="KW-1185">Reference proteome</keyword>
<dbReference type="Gene3D" id="2.30.30.40">
    <property type="entry name" value="SH3 Domains"/>
    <property type="match status" value="1"/>
</dbReference>
<comment type="caution">
    <text evidence="4">The sequence shown here is derived from an EMBL/GenBank/DDBJ whole genome shotgun (WGS) entry which is preliminary data.</text>
</comment>